<organism evidence="2">
    <name type="scientific">Utricularia reniformis</name>
    <dbReference type="NCBI Taxonomy" id="192314"/>
    <lineage>
        <taxon>Eukaryota</taxon>
        <taxon>Viridiplantae</taxon>
        <taxon>Streptophyta</taxon>
        <taxon>Embryophyta</taxon>
        <taxon>Tracheophyta</taxon>
        <taxon>Spermatophyta</taxon>
        <taxon>Magnoliopsida</taxon>
        <taxon>eudicotyledons</taxon>
        <taxon>Gunneridae</taxon>
        <taxon>Pentapetalae</taxon>
        <taxon>asterids</taxon>
        <taxon>lamiids</taxon>
        <taxon>Lamiales</taxon>
        <taxon>Lentibulariaceae</taxon>
        <taxon>Utricularia</taxon>
    </lineage>
</organism>
<geneLocation type="mitochondrion" evidence="2"/>
<dbReference type="AlphaFoldDB" id="A0A1Y0AZW0"/>
<protein>
    <submittedName>
        <fullName evidence="2">Uncharacterized protein</fullName>
    </submittedName>
</protein>
<reference evidence="2" key="1">
    <citation type="submission" date="2017-03" db="EMBL/GenBank/DDBJ databases">
        <title>The mitochondrial genome of the carnivorous plant Utricularia reniformis (Lentibulariaceae): structure, comparative analysis and evolutionary landmarks.</title>
        <authorList>
            <person name="Silva S.R."/>
            <person name="Alvarenga D.O."/>
            <person name="Michael T.P."/>
            <person name="Miranda V.F.O."/>
            <person name="Varani A.M."/>
        </authorList>
    </citation>
    <scope>NUCLEOTIDE SEQUENCE</scope>
</reference>
<keyword evidence="2" id="KW-0496">Mitochondrion</keyword>
<feature type="chain" id="PRO_5012304760" evidence="1">
    <location>
        <begin position="20"/>
        <end position="79"/>
    </location>
</feature>
<accession>A0A1Y0AZW0</accession>
<sequence>MLIAVTIALWCLFGKEVFSGSHGILVRNDAGIGSTIFTIQDNRRKSAKMIEAFVSSYMLDLSSRNPSPNGPLRRYFITG</sequence>
<feature type="signal peptide" evidence="1">
    <location>
        <begin position="1"/>
        <end position="19"/>
    </location>
</feature>
<name>A0A1Y0AZW0_9LAMI</name>
<evidence type="ECO:0000256" key="1">
    <source>
        <dbReference type="SAM" id="SignalP"/>
    </source>
</evidence>
<proteinExistence type="predicted"/>
<gene>
    <name evidence="2" type="ORF">AEK19_MT0406</name>
</gene>
<evidence type="ECO:0000313" key="2">
    <source>
        <dbReference type="EMBL" id="ART30674.1"/>
    </source>
</evidence>
<keyword evidence="1" id="KW-0732">Signal</keyword>
<dbReference type="EMBL" id="KY774314">
    <property type="protein sequence ID" value="ART30674.1"/>
    <property type="molecule type" value="Genomic_DNA"/>
</dbReference>